<accession>A0AA88XS56</accession>
<comment type="caution">
    <text evidence="4">The sequence shown here is derived from an EMBL/GenBank/DDBJ whole genome shotgun (WGS) entry which is preliminary data.</text>
</comment>
<name>A0AA88XS56_PINIB</name>
<sequence length="361" mass="41348">MFTCQILPRQTGCEIIDSYLVKKKRKVTDIQQRLILNTFDKAPSPLFLKLILDQACAWNSYSQEHELVLQDSVRGAINMLFDNLEAKFGSIVTSHTLGYFTIALNGISENELEDVLSCDDEALNDLYRYHDPPVEGIVRCPPVIVARIQYDIKEYIVERMSHGKYTKNWYHRQFVETAKARYCTGLEGEKLHRNMCEIYMGENGVKRSITLTRRKLTVPDADRQVTPQPVEVENKRMLRCLPYHIVHAGQQLPMTLSKDKCFCNLKFLSSFLQLCDVETLLDFFREFLERNNDAEVTKLHSFLSSCKSDLSKPLEMAISLMANIVPEEDNVYLKVSAQSSGKVPAVTEETFTDSCLPMHGP</sequence>
<dbReference type="AlphaFoldDB" id="A0AA88XS56"/>
<evidence type="ECO:0000259" key="3">
    <source>
        <dbReference type="Pfam" id="PF25469"/>
    </source>
</evidence>
<evidence type="ECO:0000256" key="2">
    <source>
        <dbReference type="ARBA" id="ARBA00022737"/>
    </source>
</evidence>
<evidence type="ECO:0000256" key="1">
    <source>
        <dbReference type="ARBA" id="ARBA00022574"/>
    </source>
</evidence>
<proteinExistence type="predicted"/>
<dbReference type="Proteomes" id="UP001186944">
    <property type="component" value="Unassembled WGS sequence"/>
</dbReference>
<evidence type="ECO:0000313" key="4">
    <source>
        <dbReference type="EMBL" id="KAK3090653.1"/>
    </source>
</evidence>
<keyword evidence="1" id="KW-0853">WD repeat</keyword>
<dbReference type="Pfam" id="PF25469">
    <property type="entry name" value="WHD_NWD1"/>
    <property type="match status" value="1"/>
</dbReference>
<organism evidence="4 5">
    <name type="scientific">Pinctada imbricata</name>
    <name type="common">Atlantic pearl-oyster</name>
    <name type="synonym">Pinctada martensii</name>
    <dbReference type="NCBI Taxonomy" id="66713"/>
    <lineage>
        <taxon>Eukaryota</taxon>
        <taxon>Metazoa</taxon>
        <taxon>Spiralia</taxon>
        <taxon>Lophotrochozoa</taxon>
        <taxon>Mollusca</taxon>
        <taxon>Bivalvia</taxon>
        <taxon>Autobranchia</taxon>
        <taxon>Pteriomorphia</taxon>
        <taxon>Pterioida</taxon>
        <taxon>Pterioidea</taxon>
        <taxon>Pteriidae</taxon>
        <taxon>Pinctada</taxon>
    </lineage>
</organism>
<dbReference type="PANTHER" id="PTHR19871">
    <property type="entry name" value="BETA TRANSDUCIN-RELATED PROTEIN"/>
    <property type="match status" value="1"/>
</dbReference>
<dbReference type="InterPro" id="IPR057588">
    <property type="entry name" value="NWD1/2-like_WH"/>
</dbReference>
<dbReference type="Gene3D" id="1.25.40.370">
    <property type="match status" value="1"/>
</dbReference>
<keyword evidence="5" id="KW-1185">Reference proteome</keyword>
<keyword evidence="2" id="KW-0677">Repeat</keyword>
<dbReference type="InterPro" id="IPR052752">
    <property type="entry name" value="NACHT-WD_repeat"/>
</dbReference>
<reference evidence="4" key="1">
    <citation type="submission" date="2019-08" db="EMBL/GenBank/DDBJ databases">
        <title>The improved chromosome-level genome for the pearl oyster Pinctada fucata martensii using PacBio sequencing and Hi-C.</title>
        <authorList>
            <person name="Zheng Z."/>
        </authorList>
    </citation>
    <scope>NUCLEOTIDE SEQUENCE</scope>
    <source>
        <strain evidence="4">ZZ-2019</strain>
        <tissue evidence="4">Adductor muscle</tissue>
    </source>
</reference>
<feature type="domain" description="NWD1/2-like winged helix-turn-helix" evidence="3">
    <location>
        <begin position="70"/>
        <end position="185"/>
    </location>
</feature>
<evidence type="ECO:0000313" key="5">
    <source>
        <dbReference type="Proteomes" id="UP001186944"/>
    </source>
</evidence>
<protein>
    <recommendedName>
        <fullName evidence="3">NWD1/2-like winged helix-turn-helix domain-containing protein</fullName>
    </recommendedName>
</protein>
<gene>
    <name evidence="4" type="ORF">FSP39_013408</name>
</gene>
<dbReference type="PANTHER" id="PTHR19871:SF14">
    <property type="entry name" value="DUF4062 DOMAIN-CONTAINING PROTEIN"/>
    <property type="match status" value="1"/>
</dbReference>
<dbReference type="EMBL" id="VSWD01000010">
    <property type="protein sequence ID" value="KAK3090653.1"/>
    <property type="molecule type" value="Genomic_DNA"/>
</dbReference>